<dbReference type="STRING" id="351675.SAMN05421680_106226"/>
<evidence type="ECO:0000256" key="1">
    <source>
        <dbReference type="SAM" id="MobiDB-lite"/>
    </source>
</evidence>
<dbReference type="Proteomes" id="UP000224607">
    <property type="component" value="Unassembled WGS sequence"/>
</dbReference>
<gene>
    <name evidence="4" type="ORF">SAMN05421680_106226</name>
    <name evidence="3" type="ORF">Xmau_01435</name>
</gene>
<keyword evidence="2" id="KW-1133">Transmembrane helix</keyword>
<evidence type="ECO:0000313" key="6">
    <source>
        <dbReference type="Proteomes" id="UP000224607"/>
    </source>
</evidence>
<dbReference type="EMBL" id="FORG01000006">
    <property type="protein sequence ID" value="SFJ23693.1"/>
    <property type="molecule type" value="Genomic_DNA"/>
</dbReference>
<reference evidence="5" key="1">
    <citation type="submission" date="2016-10" db="EMBL/GenBank/DDBJ databases">
        <authorList>
            <person name="Varghese N."/>
            <person name="Submissions S."/>
        </authorList>
    </citation>
    <scope>NUCLEOTIDE SEQUENCE [LARGE SCALE GENOMIC DNA]</scope>
    <source>
        <strain evidence="5">DSM 17908</strain>
    </source>
</reference>
<evidence type="ECO:0000313" key="5">
    <source>
        <dbReference type="Proteomes" id="UP000198919"/>
    </source>
</evidence>
<accession>A0A1I3PQD2</accession>
<keyword evidence="6" id="KW-1185">Reference proteome</keyword>
<evidence type="ECO:0000313" key="3">
    <source>
        <dbReference type="EMBL" id="PHM44723.1"/>
    </source>
</evidence>
<feature type="transmembrane region" description="Helical" evidence="2">
    <location>
        <begin position="17"/>
        <end position="36"/>
    </location>
</feature>
<evidence type="ECO:0000313" key="4">
    <source>
        <dbReference type="EMBL" id="SFJ23693.1"/>
    </source>
</evidence>
<proteinExistence type="predicted"/>
<organism evidence="4 5">
    <name type="scientific">Xenorhabdus mauleonii</name>
    <dbReference type="NCBI Taxonomy" id="351675"/>
    <lineage>
        <taxon>Bacteria</taxon>
        <taxon>Pseudomonadati</taxon>
        <taxon>Pseudomonadota</taxon>
        <taxon>Gammaproteobacteria</taxon>
        <taxon>Enterobacterales</taxon>
        <taxon>Morganellaceae</taxon>
        <taxon>Xenorhabdus</taxon>
    </lineage>
</organism>
<protein>
    <submittedName>
        <fullName evidence="4">Pilus assembly protein HofO</fullName>
    </submittedName>
</protein>
<name>A0A1I3PQD2_9GAMM</name>
<keyword evidence="2" id="KW-0472">Membrane</keyword>
<reference evidence="4" key="2">
    <citation type="submission" date="2016-10" db="EMBL/GenBank/DDBJ databases">
        <authorList>
            <person name="de Groot N.N."/>
        </authorList>
    </citation>
    <scope>NUCLEOTIDE SEQUENCE [LARGE SCALE GENOMIC DNA]</scope>
    <source>
        <strain evidence="4">DSM 17908</strain>
    </source>
</reference>
<sequence>MGNNYLEWFHRPVWQQFFAQQLIIVLLLAGFYCFVWQERQHEIHAIQSRIAEQQDNVALSQQRITELPSMPDIRQKIQQITAILSQGSLISTQKSPTETQTTKNTSILKRLHQPLAYSGSQLMEWKTYRENNHTFWHIILSMNYGQFLHFLNEIQRLQPPLLIKHLTITPSEITPNDEKLIVRMALSEADESNIDPSGIPSSDSALPAANPPANSLHGGRP</sequence>
<dbReference type="AlphaFoldDB" id="A0A1I3PQD2"/>
<dbReference type="Proteomes" id="UP000198919">
    <property type="component" value="Unassembled WGS sequence"/>
</dbReference>
<evidence type="ECO:0000256" key="2">
    <source>
        <dbReference type="SAM" id="Phobius"/>
    </source>
</evidence>
<feature type="compositionally biased region" description="Low complexity" evidence="1">
    <location>
        <begin position="200"/>
        <end position="221"/>
    </location>
</feature>
<dbReference type="RefSeq" id="WP_175494930.1">
    <property type="nucleotide sequence ID" value="NZ_CAWNQB010000034.1"/>
</dbReference>
<dbReference type="EMBL" id="NITY01000004">
    <property type="protein sequence ID" value="PHM44723.1"/>
    <property type="molecule type" value="Genomic_DNA"/>
</dbReference>
<feature type="region of interest" description="Disordered" evidence="1">
    <location>
        <begin position="192"/>
        <end position="221"/>
    </location>
</feature>
<keyword evidence="2" id="KW-0812">Transmembrane</keyword>
<reference evidence="3 6" key="3">
    <citation type="journal article" date="2017" name="Nat. Microbiol.">
        <title>Natural product diversity associated with the nematode symbionts Photorhabdus and Xenorhabdus.</title>
        <authorList>
            <person name="Tobias N.J."/>
            <person name="Wolff H."/>
            <person name="Djahanschiri B."/>
            <person name="Grundmann F."/>
            <person name="Kronenwerth M."/>
            <person name="Shi Y.M."/>
            <person name="Simonyi S."/>
            <person name="Grun P."/>
            <person name="Shapiro-Ilan D."/>
            <person name="Pidot S.J."/>
            <person name="Stinear T.P."/>
            <person name="Ebersberger I."/>
            <person name="Bode H.B."/>
        </authorList>
    </citation>
    <scope>NUCLEOTIDE SEQUENCE [LARGE SCALE GENOMIC DNA]</scope>
    <source>
        <strain evidence="3 6">DSM 17908</strain>
    </source>
</reference>